<dbReference type="Gene3D" id="3.90.1200.10">
    <property type="match status" value="1"/>
</dbReference>
<evidence type="ECO:0000313" key="3">
    <source>
        <dbReference type="Proteomes" id="UP000696294"/>
    </source>
</evidence>
<dbReference type="PANTHER" id="PTHR12149">
    <property type="entry name" value="FRUCTOSAMINE 3 KINASE-RELATED PROTEIN"/>
    <property type="match status" value="1"/>
</dbReference>
<dbReference type="InterPro" id="IPR016477">
    <property type="entry name" value="Fructo-/Ketosamine-3-kinase"/>
</dbReference>
<dbReference type="EMBL" id="JAATEP010000039">
    <property type="protein sequence ID" value="NJP95536.1"/>
    <property type="molecule type" value="Genomic_DNA"/>
</dbReference>
<gene>
    <name evidence="2" type="ORF">HCN51_39940</name>
</gene>
<keyword evidence="3" id="KW-1185">Reference proteome</keyword>
<accession>A0ABX1BIB7</accession>
<protein>
    <submittedName>
        <fullName evidence="2">Fructosamine kinase family protein</fullName>
    </submittedName>
</protein>
<keyword evidence="2" id="KW-0808">Transferase</keyword>
<dbReference type="GO" id="GO:0016301">
    <property type="term" value="F:kinase activity"/>
    <property type="evidence" value="ECO:0007669"/>
    <property type="project" value="UniProtKB-KW"/>
</dbReference>
<dbReference type="InterPro" id="IPR011009">
    <property type="entry name" value="Kinase-like_dom_sf"/>
</dbReference>
<dbReference type="Pfam" id="PF03881">
    <property type="entry name" value="Fructosamin_kin"/>
    <property type="match status" value="1"/>
</dbReference>
<comment type="caution">
    <text evidence="2">The sequence shown here is derived from an EMBL/GenBank/DDBJ whole genome shotgun (WGS) entry which is preliminary data.</text>
</comment>
<dbReference type="SUPFAM" id="SSF56112">
    <property type="entry name" value="Protein kinase-like (PK-like)"/>
    <property type="match status" value="1"/>
</dbReference>
<proteinExistence type="predicted"/>
<reference evidence="2 3" key="1">
    <citation type="submission" date="2020-03" db="EMBL/GenBank/DDBJ databases">
        <title>WGS of actinomycetes isolated from Thailand.</title>
        <authorList>
            <person name="Thawai C."/>
        </authorList>
    </citation>
    <scope>NUCLEOTIDE SEQUENCE [LARGE SCALE GENOMIC DNA]</scope>
    <source>
        <strain evidence="2 3">FMUSA5-5</strain>
    </source>
</reference>
<sequence>MGAGPRGRQSRLKLSRRERAGGCSRSDGTVEVPVEVTVEVPVELLLARLRAAGFEAESVRAAPGGVVALAGMATLRDGSRVFAKTLRSAGSDLFEIEAAGLRALRELGGVTTPEVLAVTPDLLVLEPLPPRREDDERFWEELALALAGLHAATVGERFGWHRDGWLGRLRQDNTWDDDGHAWFARRRILRWLTEPLVAAALDRADRAALERLCAALPDLLPPAPPVLTHGDLWRENILCGPTGAPALIDPAVSYSFAEADLSMLWFSPRPPAARRFFEVYAATAPLPSGWQERMPLYHLRELLSSIAHDDNARECAEAVREIVAPF</sequence>
<keyword evidence="2" id="KW-0418">Kinase</keyword>
<evidence type="ECO:0000313" key="2">
    <source>
        <dbReference type="EMBL" id="NJP95536.1"/>
    </source>
</evidence>
<feature type="region of interest" description="Disordered" evidence="1">
    <location>
        <begin position="1"/>
        <end position="27"/>
    </location>
</feature>
<evidence type="ECO:0000256" key="1">
    <source>
        <dbReference type="SAM" id="MobiDB-lite"/>
    </source>
</evidence>
<dbReference type="Gene3D" id="3.30.200.20">
    <property type="entry name" value="Phosphorylase Kinase, domain 1"/>
    <property type="match status" value="1"/>
</dbReference>
<name>A0ABX1BIB7_9ACTN</name>
<dbReference type="Proteomes" id="UP000696294">
    <property type="component" value="Unassembled WGS sequence"/>
</dbReference>
<organism evidence="2 3">
    <name type="scientific">Nonomuraea composti</name>
    <dbReference type="NCBI Taxonomy" id="2720023"/>
    <lineage>
        <taxon>Bacteria</taxon>
        <taxon>Bacillati</taxon>
        <taxon>Actinomycetota</taxon>
        <taxon>Actinomycetes</taxon>
        <taxon>Streptosporangiales</taxon>
        <taxon>Streptosporangiaceae</taxon>
        <taxon>Nonomuraea</taxon>
    </lineage>
</organism>
<dbReference type="PANTHER" id="PTHR12149:SF8">
    <property type="entry name" value="PROTEIN-RIBULOSAMINE 3-KINASE"/>
    <property type="match status" value="1"/>
</dbReference>